<comment type="caution">
    <text evidence="4">The sequence shown here is derived from an EMBL/GenBank/DDBJ whole genome shotgun (WGS) entry which is preliminary data.</text>
</comment>
<dbReference type="InterPro" id="IPR056823">
    <property type="entry name" value="TEN-like_YD-shell"/>
</dbReference>
<evidence type="ECO:0000313" key="5">
    <source>
        <dbReference type="Proteomes" id="UP000028623"/>
    </source>
</evidence>
<dbReference type="Gene3D" id="2.180.10.10">
    <property type="entry name" value="RHS repeat-associated core"/>
    <property type="match status" value="1"/>
</dbReference>
<evidence type="ECO:0000256" key="2">
    <source>
        <dbReference type="SAM" id="MobiDB-lite"/>
    </source>
</evidence>
<gene>
    <name evidence="4" type="ORF">IO89_18250</name>
</gene>
<accession>A0A085B6I0</accession>
<evidence type="ECO:0000259" key="3">
    <source>
        <dbReference type="Pfam" id="PF25023"/>
    </source>
</evidence>
<sequence>MVSCQSKTPDTESNTSVNLSKMKEKFPNQKTAFEKINNKVDFYEPSGNKRLSIDLQKSLYKVGLTSNIYREHLIKINDQLYFLPKKVDSKQIFSDCDKGTSQGNISRQFEINELGLAIMQQADSPSDNKIKTNEIVYKYNKFGQLLKVLENKKIIAEYIYDAGGYLTEAKIAKNSITYQYNKEGFITIEERHENGIKISLRYQYNSAKQLINKMSENQNHAEEFGYDNTGRLSSIIKYSAEIDKNNPDKLINNFVKKIYNYADERLSEEKIYEYRIVNASVLVNKKWQPLDIDQQRKMAWEKMTDTDEIPTSGIERSYKYNENSIIVSINHFNFSNRVVDGKAKLEKELSNSESIKFSLDLSGKIVKKETTDKKGGTTVENYSY</sequence>
<dbReference type="Pfam" id="PF25023">
    <property type="entry name" value="TEN_YD-shell"/>
    <property type="match status" value="1"/>
</dbReference>
<evidence type="ECO:0000256" key="1">
    <source>
        <dbReference type="ARBA" id="ARBA00022737"/>
    </source>
</evidence>
<proteinExistence type="predicted"/>
<reference evidence="4 5" key="1">
    <citation type="submission" date="2014-07" db="EMBL/GenBank/DDBJ databases">
        <title>Epilithonimonas lactis LMG 22401 Genome.</title>
        <authorList>
            <person name="Pipes S.E."/>
            <person name="Stropko S.J."/>
        </authorList>
    </citation>
    <scope>NUCLEOTIDE SEQUENCE [LARGE SCALE GENOMIC DNA]</scope>
    <source>
        <strain evidence="4 5">LMG 24401</strain>
    </source>
</reference>
<protein>
    <recommendedName>
        <fullName evidence="3">Teneurin-like YD-shell domain-containing protein</fullName>
    </recommendedName>
</protein>
<name>A0A085B6I0_9FLAO</name>
<feature type="domain" description="Teneurin-like YD-shell" evidence="3">
    <location>
        <begin position="129"/>
        <end position="233"/>
    </location>
</feature>
<dbReference type="Proteomes" id="UP000028623">
    <property type="component" value="Unassembled WGS sequence"/>
</dbReference>
<evidence type="ECO:0000313" key="4">
    <source>
        <dbReference type="EMBL" id="KFC18075.1"/>
    </source>
</evidence>
<organism evidence="4 5">
    <name type="scientific">Epilithonimonas lactis</name>
    <dbReference type="NCBI Taxonomy" id="421072"/>
    <lineage>
        <taxon>Bacteria</taxon>
        <taxon>Pseudomonadati</taxon>
        <taxon>Bacteroidota</taxon>
        <taxon>Flavobacteriia</taxon>
        <taxon>Flavobacteriales</taxon>
        <taxon>Weeksellaceae</taxon>
        <taxon>Chryseobacterium group</taxon>
        <taxon>Epilithonimonas</taxon>
    </lineage>
</organism>
<dbReference type="STRING" id="421072.SAMN04488097_3986"/>
<keyword evidence="5" id="KW-1185">Reference proteome</keyword>
<keyword evidence="1" id="KW-0677">Repeat</keyword>
<dbReference type="AlphaFoldDB" id="A0A085B6I0"/>
<feature type="compositionally biased region" description="Polar residues" evidence="2">
    <location>
        <begin position="1"/>
        <end position="19"/>
    </location>
</feature>
<dbReference type="EMBL" id="JPLY01000008">
    <property type="protein sequence ID" value="KFC18075.1"/>
    <property type="molecule type" value="Genomic_DNA"/>
</dbReference>
<feature type="region of interest" description="Disordered" evidence="2">
    <location>
        <begin position="1"/>
        <end position="21"/>
    </location>
</feature>